<evidence type="ECO:0000256" key="1">
    <source>
        <dbReference type="SAM" id="MobiDB-lite"/>
    </source>
</evidence>
<proteinExistence type="predicted"/>
<keyword evidence="2" id="KW-1133">Transmembrane helix</keyword>
<evidence type="ECO:0000256" key="2">
    <source>
        <dbReference type="SAM" id="Phobius"/>
    </source>
</evidence>
<evidence type="ECO:0000313" key="4">
    <source>
        <dbReference type="Proteomes" id="UP000276888"/>
    </source>
</evidence>
<keyword evidence="2" id="KW-0472">Membrane</keyword>
<keyword evidence="2" id="KW-0812">Transmembrane</keyword>
<feature type="region of interest" description="Disordered" evidence="1">
    <location>
        <begin position="332"/>
        <end position="359"/>
    </location>
</feature>
<feature type="compositionally biased region" description="Gly residues" evidence="1">
    <location>
        <begin position="29"/>
        <end position="38"/>
    </location>
</feature>
<feature type="compositionally biased region" description="Polar residues" evidence="1">
    <location>
        <begin position="334"/>
        <end position="350"/>
    </location>
</feature>
<dbReference type="InterPro" id="IPR046112">
    <property type="entry name" value="DUF6049"/>
</dbReference>
<dbReference type="Proteomes" id="UP000276888">
    <property type="component" value="Chromosome"/>
</dbReference>
<gene>
    <name evidence="3" type="ORF">CVS47_03354</name>
</gene>
<dbReference type="OrthoDB" id="4985746at2"/>
<feature type="transmembrane region" description="Helical" evidence="2">
    <location>
        <begin position="700"/>
        <end position="722"/>
    </location>
</feature>
<dbReference type="RefSeq" id="WP_127097088.1">
    <property type="nucleotide sequence ID" value="NZ_CP031423.1"/>
</dbReference>
<reference evidence="3 4" key="1">
    <citation type="submission" date="2018-08" db="EMBL/GenBank/DDBJ databases">
        <title>Microbacterium lemovicicum sp. nov., a bacterium isolated from a natural uranium-rich soil.</title>
        <authorList>
            <person name="ORTET P."/>
        </authorList>
    </citation>
    <scope>NUCLEOTIDE SEQUENCE [LARGE SCALE GENOMIC DNA]</scope>
    <source>
        <strain evidence="3 4">Viu22</strain>
    </source>
</reference>
<feature type="region of interest" description="Disordered" evidence="1">
    <location>
        <begin position="1"/>
        <end position="47"/>
    </location>
</feature>
<dbReference type="EMBL" id="CP031423">
    <property type="protein sequence ID" value="AZS38695.1"/>
    <property type="molecule type" value="Genomic_DNA"/>
</dbReference>
<name>A0A3S9WF63_9MICO</name>
<organism evidence="3 4">
    <name type="scientific">Microbacterium lemovicicum</name>
    <dbReference type="NCBI Taxonomy" id="1072463"/>
    <lineage>
        <taxon>Bacteria</taxon>
        <taxon>Bacillati</taxon>
        <taxon>Actinomycetota</taxon>
        <taxon>Actinomycetes</taxon>
        <taxon>Micrococcales</taxon>
        <taxon>Microbacteriaceae</taxon>
        <taxon>Microbacterium</taxon>
    </lineage>
</organism>
<evidence type="ECO:0000313" key="3">
    <source>
        <dbReference type="EMBL" id="AZS38695.1"/>
    </source>
</evidence>
<sequence>MTPPPARPRLLRRRAPRGGGSTPSHAGTEGTGRAGTAGAGRADTTGRPRVLARVTAVLLAAGLALAPQTATAATPTPTPTGPSGIVTATLAPGSDGLLRADRGLTATIAIDNDTASDLPAGRASLQLGATPLADRAALAAWLQSGAGDFPLAEVGAAQLDAVAADSSRAAAVSVTADNPALAGRAPGVYPLLTSFSTPSGAVTATSVVTVPAASTDAVPVGVVVPVTADPTTRGLLSARELSTLTAEGGSLTAQLDAVAGTSAILAIDPSVAASIRALGTSAPTTAVAWLERLDDLPNSRFALQFGDADIASQLAAGQPAPAQPTSLTAYMKSTDFSSPSGDTATASPAPTGTEPALPPLDELTDVGATVPVYWPTTGTAGGDTVSALSALGTPDAAATTLVASTSTTAGQNGAAVAAAGRAGDAPVLVYDAAVSSALRDAARVSDDALRGAPLAAASAYLSLALGSTAGRPLLVTVDRGSNRVGAGLADAVAAVQLAPGTTSASLPQLLATPAADVEVTAGVVDPERVAAASALFSDETSLQPLASVVSEPELITGPARAELLQVLGGGWLDQTDAWDAAVAAHRKATADTVSAVEILQPTPVSLASSGAPLGVWIRNDLPYPIDVDLMVTPDDPRLTVQRTTSVTIPASSNMRAKVPVESRVGSGEVTLTMELRSASGEVVGPVRSVDVTVRAEWEGVGIAALSVVVGALIVFGLVRTILRRRRARSTE</sequence>
<dbReference type="Pfam" id="PF19516">
    <property type="entry name" value="DUF6049"/>
    <property type="match status" value="1"/>
</dbReference>
<evidence type="ECO:0008006" key="5">
    <source>
        <dbReference type="Google" id="ProtNLM"/>
    </source>
</evidence>
<keyword evidence="4" id="KW-1185">Reference proteome</keyword>
<dbReference type="AlphaFoldDB" id="A0A3S9WF63"/>
<protein>
    <recommendedName>
        <fullName evidence="5">2-oxoglutarate dehydrogenase</fullName>
    </recommendedName>
</protein>
<dbReference type="KEGG" id="mlv:CVS47_03354"/>
<accession>A0A3S9WF63</accession>